<name>A0ABM6R6T0_PSEO1</name>
<reference evidence="1 2" key="1">
    <citation type="submission" date="2018-01" db="EMBL/GenBank/DDBJ databases">
        <title>Tropical forage species Digitaria eriantha prevents oxidative stress under low temperature conditions by the incorporation of polyhydroxybutyrate-producing endophytic bacteria.</title>
        <authorList>
            <person name="Stritzler M."/>
            <person name="Ayub N."/>
        </authorList>
    </citation>
    <scope>NUCLEOTIDE SEQUENCE [LARGE SCALE GENOMIC DNA]</scope>
    <source>
        <strain evidence="1 2">FR1</strain>
    </source>
</reference>
<gene>
    <name evidence="1" type="ORF">C1C98_26425</name>
</gene>
<protein>
    <submittedName>
        <fullName evidence="1">Uncharacterized protein</fullName>
    </submittedName>
</protein>
<accession>A0ABM6R6T0</accession>
<sequence>MKLIMDFKADWHDTLKEIMSQEWGMDTTGLTTDVPVHYFNAAQRRISARPRTLLVSDTFQCPAEHQAGWNLIQQKVKDGQDLTSHLSKLIENTTKTDLMLNDWGVYHLHLGTQIKNGFVERAGPLLFARITDEYFYAIDVYDHRSWTNSEIVETVHRNWPESVARWVMQGVKGGRLTDEERAALRKIHANAFFLTEDDTTYGPLGGGTVASGHNIFSVIQMDIEHDRLECLERRLVEITDEVMPELKKAGYKDAVEVTAKLVLTEGFYAAFFPEYRLLVNFYPRTA</sequence>
<dbReference type="Proteomes" id="UP000235315">
    <property type="component" value="Chromosome"/>
</dbReference>
<evidence type="ECO:0000313" key="1">
    <source>
        <dbReference type="EMBL" id="AUO48738.1"/>
    </source>
</evidence>
<proteinExistence type="predicted"/>
<keyword evidence="2" id="KW-1185">Reference proteome</keyword>
<dbReference type="RefSeq" id="WP_052311126.1">
    <property type="nucleotide sequence ID" value="NC_016830.1"/>
</dbReference>
<dbReference type="EMBL" id="CP025738">
    <property type="protein sequence ID" value="AUO48738.1"/>
    <property type="molecule type" value="Genomic_DNA"/>
</dbReference>
<evidence type="ECO:0000313" key="2">
    <source>
        <dbReference type="Proteomes" id="UP000235315"/>
    </source>
</evidence>
<organism evidence="1 2">
    <name type="scientific">Pseudomonas ogarae (strain DSM 112162 / CECT 30235 / F113)</name>
    <dbReference type="NCBI Taxonomy" id="1114970"/>
    <lineage>
        <taxon>Bacteria</taxon>
        <taxon>Pseudomonadati</taxon>
        <taxon>Pseudomonadota</taxon>
        <taxon>Gammaproteobacteria</taxon>
        <taxon>Pseudomonadales</taxon>
        <taxon>Pseudomonadaceae</taxon>
        <taxon>Pseudomonas</taxon>
    </lineage>
</organism>